<dbReference type="CDD" id="cd00093">
    <property type="entry name" value="HTH_XRE"/>
    <property type="match status" value="1"/>
</dbReference>
<dbReference type="InterPro" id="IPR001387">
    <property type="entry name" value="Cro/C1-type_HTH"/>
</dbReference>
<feature type="domain" description="HTH cro/C1-type" evidence="1">
    <location>
        <begin position="20"/>
        <end position="74"/>
    </location>
</feature>
<organism evidence="2 3">
    <name type="scientific">Microbulbifer okhotskensis</name>
    <dbReference type="NCBI Taxonomy" id="2926617"/>
    <lineage>
        <taxon>Bacteria</taxon>
        <taxon>Pseudomonadati</taxon>
        <taxon>Pseudomonadota</taxon>
        <taxon>Gammaproteobacteria</taxon>
        <taxon>Cellvibrionales</taxon>
        <taxon>Microbulbiferaceae</taxon>
        <taxon>Microbulbifer</taxon>
    </lineage>
</organism>
<dbReference type="InterPro" id="IPR010982">
    <property type="entry name" value="Lambda_DNA-bd_dom_sf"/>
</dbReference>
<name>A0A9X2J7B8_9GAMM</name>
<keyword evidence="3" id="KW-1185">Reference proteome</keyword>
<evidence type="ECO:0000259" key="1">
    <source>
        <dbReference type="PROSITE" id="PS50943"/>
    </source>
</evidence>
<comment type="caution">
    <text evidence="2">The sequence shown here is derived from an EMBL/GenBank/DDBJ whole genome shotgun (WGS) entry which is preliminary data.</text>
</comment>
<dbReference type="SUPFAM" id="SSF47413">
    <property type="entry name" value="lambda repressor-like DNA-binding domains"/>
    <property type="match status" value="1"/>
</dbReference>
<accession>A0A9X2J7B8</accession>
<dbReference type="GO" id="GO:0003677">
    <property type="term" value="F:DNA binding"/>
    <property type="evidence" value="ECO:0007669"/>
    <property type="project" value="InterPro"/>
</dbReference>
<dbReference type="SMART" id="SM00530">
    <property type="entry name" value="HTH_XRE"/>
    <property type="match status" value="1"/>
</dbReference>
<dbReference type="AlphaFoldDB" id="A0A9X2J7B8"/>
<reference evidence="2" key="1">
    <citation type="journal article" date="2022" name="Arch. Microbiol.">
        <title>Microbulbifer okhotskensis sp. nov., isolated from a deep bottom sediment of the Okhotsk Sea.</title>
        <authorList>
            <person name="Romanenko L."/>
            <person name="Kurilenko V."/>
            <person name="Otstavnykh N."/>
            <person name="Velansky P."/>
            <person name="Isaeva M."/>
            <person name="Mikhailov V."/>
        </authorList>
    </citation>
    <scope>NUCLEOTIDE SEQUENCE</scope>
    <source>
        <strain evidence="2">OS29</strain>
    </source>
</reference>
<dbReference type="RefSeq" id="WP_252472041.1">
    <property type="nucleotide sequence ID" value="NZ_JALBWM010000132.1"/>
</dbReference>
<dbReference type="PROSITE" id="PS50943">
    <property type="entry name" value="HTH_CROC1"/>
    <property type="match status" value="1"/>
</dbReference>
<dbReference type="Gene3D" id="1.10.260.40">
    <property type="entry name" value="lambda repressor-like DNA-binding domains"/>
    <property type="match status" value="1"/>
</dbReference>
<dbReference type="Pfam" id="PF01381">
    <property type="entry name" value="HTH_3"/>
    <property type="match status" value="1"/>
</dbReference>
<evidence type="ECO:0000313" key="3">
    <source>
        <dbReference type="Proteomes" id="UP001139028"/>
    </source>
</evidence>
<gene>
    <name evidence="2" type="ORF">MO867_18890</name>
</gene>
<sequence length="125" mass="14472">MSNPSPFNYPAQRAIIAGKLREIRISKGIETRNLSAKLNIRSDTLSQIELGKQRLPSELLPAWCEVLEVSIDSVFQIEKPKQREERKRRKECESYVETFSKLSPEYRDLVLKHLKMVADIDRSKG</sequence>
<dbReference type="EMBL" id="JALBWM010000132">
    <property type="protein sequence ID" value="MCO1336404.1"/>
    <property type="molecule type" value="Genomic_DNA"/>
</dbReference>
<dbReference type="Proteomes" id="UP001139028">
    <property type="component" value="Unassembled WGS sequence"/>
</dbReference>
<protein>
    <submittedName>
        <fullName evidence="2">Helix-turn-helix domain-containing protein</fullName>
    </submittedName>
</protein>
<evidence type="ECO:0000313" key="2">
    <source>
        <dbReference type="EMBL" id="MCO1336404.1"/>
    </source>
</evidence>
<proteinExistence type="predicted"/>